<sequence>MTSSLSSEATTCSIASAVGCSVSGLPLRRIGESAELEYILGVLYVPSVYRPGPVLRSIEQGWEGSGIEHIHQSNSLTEELYRTIGQSVPQMDHVLHRKEPSVVRPRQ</sequence>
<gene>
    <name evidence="1" type="ORF">DEO72_LG5g663</name>
</gene>
<organism evidence="1 2">
    <name type="scientific">Vigna unguiculata</name>
    <name type="common">Cowpea</name>
    <dbReference type="NCBI Taxonomy" id="3917"/>
    <lineage>
        <taxon>Eukaryota</taxon>
        <taxon>Viridiplantae</taxon>
        <taxon>Streptophyta</taxon>
        <taxon>Embryophyta</taxon>
        <taxon>Tracheophyta</taxon>
        <taxon>Spermatophyta</taxon>
        <taxon>Magnoliopsida</taxon>
        <taxon>eudicotyledons</taxon>
        <taxon>Gunneridae</taxon>
        <taxon>Pentapetalae</taxon>
        <taxon>rosids</taxon>
        <taxon>fabids</taxon>
        <taxon>Fabales</taxon>
        <taxon>Fabaceae</taxon>
        <taxon>Papilionoideae</taxon>
        <taxon>50 kb inversion clade</taxon>
        <taxon>NPAAA clade</taxon>
        <taxon>indigoferoid/millettioid clade</taxon>
        <taxon>Phaseoleae</taxon>
        <taxon>Vigna</taxon>
    </lineage>
</organism>
<name>A0A4D6LX75_VIGUN</name>
<dbReference type="AlphaFoldDB" id="A0A4D6LX75"/>
<evidence type="ECO:0000313" key="2">
    <source>
        <dbReference type="Proteomes" id="UP000501690"/>
    </source>
</evidence>
<reference evidence="1 2" key="1">
    <citation type="submission" date="2019-04" db="EMBL/GenBank/DDBJ databases">
        <title>An improved genome assembly and genetic linkage map for asparagus bean, Vigna unguiculata ssp. sesquipedialis.</title>
        <authorList>
            <person name="Xia Q."/>
            <person name="Zhang R."/>
            <person name="Dong Y."/>
        </authorList>
    </citation>
    <scope>NUCLEOTIDE SEQUENCE [LARGE SCALE GENOMIC DNA]</scope>
    <source>
        <tissue evidence="1">Leaf</tissue>
    </source>
</reference>
<keyword evidence="2" id="KW-1185">Reference proteome</keyword>
<dbReference type="Proteomes" id="UP000501690">
    <property type="component" value="Linkage Group LG5"/>
</dbReference>
<accession>A0A4D6LX75</accession>
<proteinExistence type="predicted"/>
<dbReference type="EMBL" id="CP039349">
    <property type="protein sequence ID" value="QCD92596.1"/>
    <property type="molecule type" value="Genomic_DNA"/>
</dbReference>
<protein>
    <submittedName>
        <fullName evidence="1">Uncharacterized protein</fullName>
    </submittedName>
</protein>
<evidence type="ECO:0000313" key="1">
    <source>
        <dbReference type="EMBL" id="QCD92596.1"/>
    </source>
</evidence>